<protein>
    <submittedName>
        <fullName evidence="1">GatB/YqeY domain-containing protein</fullName>
    </submittedName>
</protein>
<gene>
    <name evidence="1" type="ORF">KAR29_04485</name>
</gene>
<dbReference type="InterPro" id="IPR042184">
    <property type="entry name" value="YqeY/Aim41_N"/>
</dbReference>
<dbReference type="InterPro" id="IPR019004">
    <property type="entry name" value="YqeY/Aim41"/>
</dbReference>
<name>A0A9Q7ABW5_9BACT</name>
<dbReference type="InterPro" id="IPR023168">
    <property type="entry name" value="GatB_Yqey_C_2"/>
</dbReference>
<dbReference type="Proteomes" id="UP000671879">
    <property type="component" value="Chromosome"/>
</dbReference>
<dbReference type="Pfam" id="PF09424">
    <property type="entry name" value="YqeY"/>
    <property type="match status" value="1"/>
</dbReference>
<evidence type="ECO:0000313" key="1">
    <source>
        <dbReference type="EMBL" id="QTX33676.1"/>
    </source>
</evidence>
<dbReference type="SUPFAM" id="SSF89095">
    <property type="entry name" value="GatB/YqeY motif"/>
    <property type="match status" value="1"/>
</dbReference>
<dbReference type="InterPro" id="IPR003789">
    <property type="entry name" value="Asn/Gln_tRNA_amidoTrase-B-like"/>
</dbReference>
<accession>A0A9Q7ABW5</accession>
<organism evidence="1 2">
    <name type="scientific">Aminithiophilus ramosus</name>
    <dbReference type="NCBI Taxonomy" id="3029084"/>
    <lineage>
        <taxon>Bacteria</taxon>
        <taxon>Thermotogati</taxon>
        <taxon>Synergistota</taxon>
        <taxon>Synergistia</taxon>
        <taxon>Synergistales</taxon>
        <taxon>Aminithiophilaceae</taxon>
        <taxon>Aminithiophilus</taxon>
    </lineage>
</organism>
<keyword evidence="2" id="KW-1185">Reference proteome</keyword>
<proteinExistence type="predicted"/>
<dbReference type="GO" id="GO:0016884">
    <property type="term" value="F:carbon-nitrogen ligase activity, with glutamine as amido-N-donor"/>
    <property type="evidence" value="ECO:0007669"/>
    <property type="project" value="InterPro"/>
</dbReference>
<sequence length="137" mass="14861">MKARDASRLSALRLLKAALETAATQGGRSGPLDEEEEIALVRRLVKQRREAAEAFRRGGAVERAEAEEAEALLLGGYLPPELSQEEIEAAIADVVREVGASGPRDLGRVMGPVMVRFKGKADGNWVRRLVQESLANL</sequence>
<dbReference type="PANTHER" id="PTHR28055">
    <property type="entry name" value="ALTERED INHERITANCE OF MITOCHONDRIA PROTEIN 41, MITOCHONDRIAL"/>
    <property type="match status" value="1"/>
</dbReference>
<dbReference type="Gene3D" id="1.10.10.410">
    <property type="match status" value="1"/>
</dbReference>
<dbReference type="Gene3D" id="1.10.1510.10">
    <property type="entry name" value="Uncharacterised protein YqeY/AIM41 PF09424, N-terminal domain"/>
    <property type="match status" value="1"/>
</dbReference>
<reference evidence="2" key="1">
    <citation type="submission" date="2021-04" db="EMBL/GenBank/DDBJ databases">
        <title>A novel Synergistetes isolate from a pyrite-forming mixed culture.</title>
        <authorList>
            <person name="Bunk B."/>
            <person name="Sproer C."/>
            <person name="Spring S."/>
            <person name="Pester M."/>
        </authorList>
    </citation>
    <scope>NUCLEOTIDE SEQUENCE [LARGE SCALE GENOMIC DNA]</scope>
    <source>
        <strain evidence="2">J.5.4.2-T.3.5.2</strain>
    </source>
</reference>
<dbReference type="KEGG" id="aram:KAR29_04485"/>
<dbReference type="AlphaFoldDB" id="A0A9Q7ABW5"/>
<dbReference type="EMBL" id="CP072943">
    <property type="protein sequence ID" value="QTX33676.1"/>
    <property type="molecule type" value="Genomic_DNA"/>
</dbReference>
<dbReference type="PANTHER" id="PTHR28055:SF1">
    <property type="entry name" value="ALTERED INHERITANCE OF MITOCHONDRIA PROTEIN 41, MITOCHONDRIAL"/>
    <property type="match status" value="1"/>
</dbReference>
<evidence type="ECO:0000313" key="2">
    <source>
        <dbReference type="Proteomes" id="UP000671879"/>
    </source>
</evidence>